<dbReference type="OrthoDB" id="9813151at2"/>
<dbReference type="GO" id="GO:0005524">
    <property type="term" value="F:ATP binding"/>
    <property type="evidence" value="ECO:0007669"/>
    <property type="project" value="UniProtKB-KW"/>
</dbReference>
<dbReference type="SMART" id="SM00304">
    <property type="entry name" value="HAMP"/>
    <property type="match status" value="1"/>
</dbReference>
<feature type="transmembrane region" description="Helical" evidence="12">
    <location>
        <begin position="149"/>
        <end position="173"/>
    </location>
</feature>
<dbReference type="GO" id="GO:0016036">
    <property type="term" value="P:cellular response to phosphate starvation"/>
    <property type="evidence" value="ECO:0007669"/>
    <property type="project" value="TreeGrafter"/>
</dbReference>
<keyword evidence="6" id="KW-0808">Transferase</keyword>
<evidence type="ECO:0000313" key="15">
    <source>
        <dbReference type="EMBL" id="OAG95293.1"/>
    </source>
</evidence>
<evidence type="ECO:0000313" key="17">
    <source>
        <dbReference type="Proteomes" id="UP000077421"/>
    </source>
</evidence>
<comment type="catalytic activity">
    <reaction evidence="1">
        <text>ATP + protein L-histidine = ADP + protein N-phospho-L-histidine.</text>
        <dbReference type="EC" id="2.7.13.3"/>
    </reaction>
</comment>
<dbReference type="PROSITE" id="PS50885">
    <property type="entry name" value="HAMP"/>
    <property type="match status" value="1"/>
</dbReference>
<accession>A0A161QGQ6</accession>
<evidence type="ECO:0000256" key="12">
    <source>
        <dbReference type="SAM" id="Phobius"/>
    </source>
</evidence>
<sequence>MQRIGFHSLRRRLLFLFGLLAIFIGLIDFAGSQLVIQQELSVYTEHVRQDQIDDWARVLSALYVEHGDSWTFLALIRSPKSLFPIDGLVLGHTQYRILSNHKVLISYPENVKPQSTWLTSPIVVMDQSIGTLFVRPTVSPPLAQLSHQLFSFFSLLQGFCIIVAITLSTLIAIQVLRRVLQPLEQLTVAAKGITQHIFDLPIPVGEDREVAEVLNAFRMMQTHLTMVQEARERLLADVMHELRTPITIIANQIESVQLGISELKDEQLTVLYDEMIRMGTVLSDLQQLSDAQAGVLKLNVSRVDLVELLVNMREIYQVDCKVRGITCTIDSELDSEWSLIDRRRVTQVLVNLMTNAMKFTPDGGRIEWHLRKNRDRGGGIQIAIRDQGLGIAAEHLPYLFERFYRVDHSRCRDTGGSGLGLAIVKEIVEQHGGSVFVKSIQGEGSTFGFTLPASRLE</sequence>
<dbReference type="CDD" id="cd00082">
    <property type="entry name" value="HisKA"/>
    <property type="match status" value="1"/>
</dbReference>
<dbReference type="InterPro" id="IPR036890">
    <property type="entry name" value="HATPase_C_sf"/>
</dbReference>
<comment type="caution">
    <text evidence="16">The sequence shown here is derived from an EMBL/GenBank/DDBJ whole genome shotgun (WGS) entry which is preliminary data.</text>
</comment>
<evidence type="ECO:0000256" key="10">
    <source>
        <dbReference type="ARBA" id="ARBA00023012"/>
    </source>
</evidence>
<feature type="domain" description="HAMP" evidence="14">
    <location>
        <begin position="177"/>
        <end position="229"/>
    </location>
</feature>
<keyword evidence="9" id="KW-0067">ATP-binding</keyword>
<feature type="domain" description="Histidine kinase" evidence="13">
    <location>
        <begin position="237"/>
        <end position="455"/>
    </location>
</feature>
<keyword evidence="8 16" id="KW-0418">Kinase</keyword>
<evidence type="ECO:0000256" key="5">
    <source>
        <dbReference type="ARBA" id="ARBA00022553"/>
    </source>
</evidence>
<dbReference type="GO" id="GO:0005886">
    <property type="term" value="C:plasma membrane"/>
    <property type="evidence" value="ECO:0007669"/>
    <property type="project" value="UniProtKB-SubCell"/>
</dbReference>
<dbReference type="Pfam" id="PF00512">
    <property type="entry name" value="HisKA"/>
    <property type="match status" value="1"/>
</dbReference>
<dbReference type="Gene3D" id="1.10.287.130">
    <property type="match status" value="1"/>
</dbReference>
<dbReference type="PANTHER" id="PTHR45453:SF1">
    <property type="entry name" value="PHOSPHATE REGULON SENSOR PROTEIN PHOR"/>
    <property type="match status" value="1"/>
</dbReference>
<dbReference type="InterPro" id="IPR050351">
    <property type="entry name" value="BphY/WalK/GraS-like"/>
</dbReference>
<dbReference type="SMART" id="SM00388">
    <property type="entry name" value="HisKA"/>
    <property type="match status" value="1"/>
</dbReference>
<reference evidence="15 17" key="1">
    <citation type="submission" date="2016-02" db="EMBL/GenBank/DDBJ databases">
        <title>Draft genome sequence of Acidibacillus ferrooxidans SLC66.</title>
        <authorList>
            <person name="Oliveira G."/>
            <person name="Nancucheo I."/>
            <person name="Dall'Agnol H."/>
            <person name="Johnson B."/>
            <person name="Oliveira R."/>
            <person name="Nunes G.L."/>
            <person name="Tzotzos G."/>
            <person name="Orellana S.C."/>
            <person name="Salim A.C."/>
            <person name="Araujo F.M."/>
        </authorList>
    </citation>
    <scope>NUCLEOTIDE SEQUENCE [LARGE SCALE GENOMIC DNA]</scope>
    <source>
        <strain evidence="15 17">SLC66</strain>
    </source>
</reference>
<evidence type="ECO:0000256" key="2">
    <source>
        <dbReference type="ARBA" id="ARBA00004651"/>
    </source>
</evidence>
<dbReference type="STRING" id="1765683.B2M26_02165"/>
<dbReference type="FunFam" id="3.30.565.10:FF:000006">
    <property type="entry name" value="Sensor histidine kinase WalK"/>
    <property type="match status" value="1"/>
</dbReference>
<dbReference type="InterPro" id="IPR003594">
    <property type="entry name" value="HATPase_dom"/>
</dbReference>
<evidence type="ECO:0000256" key="1">
    <source>
        <dbReference type="ARBA" id="ARBA00000085"/>
    </source>
</evidence>
<evidence type="ECO:0000256" key="6">
    <source>
        <dbReference type="ARBA" id="ARBA00022679"/>
    </source>
</evidence>
<evidence type="ECO:0000313" key="18">
    <source>
        <dbReference type="Proteomes" id="UP000190229"/>
    </source>
</evidence>
<evidence type="ECO:0000256" key="3">
    <source>
        <dbReference type="ARBA" id="ARBA00012438"/>
    </source>
</evidence>
<keyword evidence="11 12" id="KW-0472">Membrane</keyword>
<dbReference type="GO" id="GO:0000155">
    <property type="term" value="F:phosphorelay sensor kinase activity"/>
    <property type="evidence" value="ECO:0007669"/>
    <property type="project" value="InterPro"/>
</dbReference>
<evidence type="ECO:0000313" key="16">
    <source>
        <dbReference type="EMBL" id="OPG17163.1"/>
    </source>
</evidence>
<dbReference type="SUPFAM" id="SSF47384">
    <property type="entry name" value="Homodimeric domain of signal transducing histidine kinase"/>
    <property type="match status" value="1"/>
</dbReference>
<keyword evidence="18" id="KW-1185">Reference proteome</keyword>
<name>A0A161QGQ6_9BACL</name>
<evidence type="ECO:0000256" key="11">
    <source>
        <dbReference type="ARBA" id="ARBA00023136"/>
    </source>
</evidence>
<comment type="subcellular location">
    <subcellularLocation>
        <location evidence="2">Cell membrane</location>
        <topology evidence="2">Multi-pass membrane protein</topology>
    </subcellularLocation>
</comment>
<keyword evidence="5" id="KW-0597">Phosphoprotein</keyword>
<dbReference type="CDD" id="cd06225">
    <property type="entry name" value="HAMP"/>
    <property type="match status" value="1"/>
</dbReference>
<dbReference type="Proteomes" id="UP000077421">
    <property type="component" value="Unassembled WGS sequence"/>
</dbReference>
<keyword evidence="12" id="KW-1133">Transmembrane helix</keyword>
<keyword evidence="12" id="KW-0812">Transmembrane</keyword>
<dbReference type="InterPro" id="IPR005467">
    <property type="entry name" value="His_kinase_dom"/>
</dbReference>
<dbReference type="SMART" id="SM00387">
    <property type="entry name" value="HATPase_c"/>
    <property type="match status" value="1"/>
</dbReference>
<dbReference type="InterPro" id="IPR036097">
    <property type="entry name" value="HisK_dim/P_sf"/>
</dbReference>
<dbReference type="EC" id="2.7.13.3" evidence="3"/>
<dbReference type="PROSITE" id="PS50109">
    <property type="entry name" value="HIS_KIN"/>
    <property type="match status" value="1"/>
</dbReference>
<gene>
    <name evidence="15" type="ORF">AYW79_01085</name>
    <name evidence="16" type="ORF">B2M26_02165</name>
</gene>
<dbReference type="SUPFAM" id="SSF55874">
    <property type="entry name" value="ATPase domain of HSP90 chaperone/DNA topoisomerase II/histidine kinase"/>
    <property type="match status" value="1"/>
</dbReference>
<proteinExistence type="predicted"/>
<keyword evidence="4" id="KW-1003">Cell membrane</keyword>
<evidence type="ECO:0000256" key="4">
    <source>
        <dbReference type="ARBA" id="ARBA00022475"/>
    </source>
</evidence>
<dbReference type="InterPro" id="IPR003660">
    <property type="entry name" value="HAMP_dom"/>
</dbReference>
<dbReference type="RefSeq" id="WP_067560637.1">
    <property type="nucleotide sequence ID" value="NZ_LSUQ01000002.1"/>
</dbReference>
<evidence type="ECO:0000256" key="8">
    <source>
        <dbReference type="ARBA" id="ARBA00022777"/>
    </source>
</evidence>
<evidence type="ECO:0000256" key="7">
    <source>
        <dbReference type="ARBA" id="ARBA00022741"/>
    </source>
</evidence>
<dbReference type="Pfam" id="PF02518">
    <property type="entry name" value="HATPase_c"/>
    <property type="match status" value="1"/>
</dbReference>
<dbReference type="PRINTS" id="PR00344">
    <property type="entry name" value="BCTRLSENSOR"/>
</dbReference>
<dbReference type="PANTHER" id="PTHR45453">
    <property type="entry name" value="PHOSPHATE REGULON SENSOR PROTEIN PHOR"/>
    <property type="match status" value="1"/>
</dbReference>
<protein>
    <recommendedName>
        <fullName evidence="3">histidine kinase</fullName>
        <ecNumber evidence="3">2.7.13.3</ecNumber>
    </recommendedName>
</protein>
<organism evidence="16 18">
    <name type="scientific">Ferroacidibacillus organovorans</name>
    <dbReference type="NCBI Taxonomy" id="1765683"/>
    <lineage>
        <taxon>Bacteria</taxon>
        <taxon>Bacillati</taxon>
        <taxon>Bacillota</taxon>
        <taxon>Bacilli</taxon>
        <taxon>Bacillales</taxon>
        <taxon>Alicyclobacillaceae</taxon>
        <taxon>Ferroacidibacillus</taxon>
    </lineage>
</organism>
<dbReference type="InterPro" id="IPR003661">
    <property type="entry name" value="HisK_dim/P_dom"/>
</dbReference>
<evidence type="ECO:0000259" key="14">
    <source>
        <dbReference type="PROSITE" id="PS50885"/>
    </source>
</evidence>
<dbReference type="CDD" id="cd00075">
    <property type="entry name" value="HATPase"/>
    <property type="match status" value="1"/>
</dbReference>
<dbReference type="EMBL" id="MWPS01000005">
    <property type="protein sequence ID" value="OPG17163.1"/>
    <property type="molecule type" value="Genomic_DNA"/>
</dbReference>
<dbReference type="AlphaFoldDB" id="A0A161QGQ6"/>
<dbReference type="InterPro" id="IPR004358">
    <property type="entry name" value="Sig_transdc_His_kin-like_C"/>
</dbReference>
<dbReference type="Gene3D" id="6.10.340.10">
    <property type="match status" value="1"/>
</dbReference>
<evidence type="ECO:0000259" key="13">
    <source>
        <dbReference type="PROSITE" id="PS50109"/>
    </source>
</evidence>
<dbReference type="EMBL" id="LSUQ01000002">
    <property type="protein sequence ID" value="OAG95293.1"/>
    <property type="molecule type" value="Genomic_DNA"/>
</dbReference>
<dbReference type="Proteomes" id="UP000190229">
    <property type="component" value="Unassembled WGS sequence"/>
</dbReference>
<dbReference type="GO" id="GO:0004721">
    <property type="term" value="F:phosphoprotein phosphatase activity"/>
    <property type="evidence" value="ECO:0007669"/>
    <property type="project" value="TreeGrafter"/>
</dbReference>
<reference evidence="16 18" key="2">
    <citation type="submission" date="2017-02" db="EMBL/GenBank/DDBJ databases">
        <title>Draft genome of Acidibacillus ferrooxidans Huett2.</title>
        <authorList>
            <person name="Schopf S."/>
        </authorList>
    </citation>
    <scope>NUCLEOTIDE SEQUENCE [LARGE SCALE GENOMIC DNA]</scope>
    <source>
        <strain evidence="16 18">Huett2</strain>
    </source>
</reference>
<keyword evidence="7" id="KW-0547">Nucleotide-binding</keyword>
<dbReference type="Gene3D" id="3.30.565.10">
    <property type="entry name" value="Histidine kinase-like ATPase, C-terminal domain"/>
    <property type="match status" value="1"/>
</dbReference>
<keyword evidence="10" id="KW-0902">Two-component regulatory system</keyword>
<evidence type="ECO:0000256" key="9">
    <source>
        <dbReference type="ARBA" id="ARBA00022840"/>
    </source>
</evidence>